<protein>
    <recommendedName>
        <fullName evidence="3">Response regulatory domain-containing protein</fullName>
    </recommendedName>
</protein>
<organism evidence="4">
    <name type="scientific">hydrothermal vent metagenome</name>
    <dbReference type="NCBI Taxonomy" id="652676"/>
    <lineage>
        <taxon>unclassified sequences</taxon>
        <taxon>metagenomes</taxon>
        <taxon>ecological metagenomes</taxon>
    </lineage>
</organism>
<evidence type="ECO:0000313" key="4">
    <source>
        <dbReference type="EMBL" id="VAW13216.1"/>
    </source>
</evidence>
<dbReference type="EMBL" id="UOEM01000060">
    <property type="protein sequence ID" value="VAW13216.1"/>
    <property type="molecule type" value="Genomic_DNA"/>
</dbReference>
<dbReference type="PANTHER" id="PTHR45339">
    <property type="entry name" value="HYBRID SIGNAL TRANSDUCTION HISTIDINE KINASE J"/>
    <property type="match status" value="1"/>
</dbReference>
<evidence type="ECO:0000259" key="3">
    <source>
        <dbReference type="PROSITE" id="PS50110"/>
    </source>
</evidence>
<dbReference type="Pfam" id="PF00072">
    <property type="entry name" value="Response_reg"/>
    <property type="match status" value="1"/>
</dbReference>
<dbReference type="SMART" id="SM00448">
    <property type="entry name" value="REC"/>
    <property type="match status" value="1"/>
</dbReference>
<gene>
    <name evidence="4" type="ORF">MNBD_ALPHA09-829</name>
</gene>
<dbReference type="PANTHER" id="PTHR45339:SF1">
    <property type="entry name" value="HYBRID SIGNAL TRANSDUCTION HISTIDINE KINASE J"/>
    <property type="match status" value="1"/>
</dbReference>
<reference evidence="4" key="1">
    <citation type="submission" date="2018-06" db="EMBL/GenBank/DDBJ databases">
        <authorList>
            <person name="Zhirakovskaya E."/>
        </authorList>
    </citation>
    <scope>NUCLEOTIDE SEQUENCE</scope>
</reference>
<dbReference type="CDD" id="cd17546">
    <property type="entry name" value="REC_hyHK_CKI1_RcsC-like"/>
    <property type="match status" value="1"/>
</dbReference>
<dbReference type="PROSITE" id="PS50110">
    <property type="entry name" value="RESPONSE_REGULATORY"/>
    <property type="match status" value="1"/>
</dbReference>
<sequence>MSPHLLVAEDNRPNRILIEAYLKKFGFTSASVDNGSAALEAVQGQVFDLVLMDIQMPKMDGLAATRHIRDLAAPCADIPILALTASEPCEVGPACSAAGMNGIISKPIDPADLYAKIAHHTGRPLV</sequence>
<keyword evidence="1" id="KW-0597">Phosphoprotein</keyword>
<evidence type="ECO:0000256" key="2">
    <source>
        <dbReference type="ARBA" id="ARBA00023012"/>
    </source>
</evidence>
<accession>A0A3B0U1E2</accession>
<dbReference type="SUPFAM" id="SSF52172">
    <property type="entry name" value="CheY-like"/>
    <property type="match status" value="1"/>
</dbReference>
<dbReference type="AlphaFoldDB" id="A0A3B0U1E2"/>
<name>A0A3B0U1E2_9ZZZZ</name>
<feature type="domain" description="Response regulatory" evidence="3">
    <location>
        <begin position="4"/>
        <end position="121"/>
    </location>
</feature>
<proteinExistence type="predicted"/>
<dbReference type="InterPro" id="IPR011006">
    <property type="entry name" value="CheY-like_superfamily"/>
</dbReference>
<dbReference type="GO" id="GO:0000160">
    <property type="term" value="P:phosphorelay signal transduction system"/>
    <property type="evidence" value="ECO:0007669"/>
    <property type="project" value="UniProtKB-KW"/>
</dbReference>
<dbReference type="InterPro" id="IPR001789">
    <property type="entry name" value="Sig_transdc_resp-reg_receiver"/>
</dbReference>
<evidence type="ECO:0000256" key="1">
    <source>
        <dbReference type="ARBA" id="ARBA00022553"/>
    </source>
</evidence>
<keyword evidence="2" id="KW-0902">Two-component regulatory system</keyword>
<dbReference type="Gene3D" id="3.40.50.2300">
    <property type="match status" value="1"/>
</dbReference>